<proteinExistence type="predicted"/>
<organism evidence="1 2">
    <name type="scientific">Streptomyces javensis</name>
    <dbReference type="NCBI Taxonomy" id="114698"/>
    <lineage>
        <taxon>Bacteria</taxon>
        <taxon>Bacillati</taxon>
        <taxon>Actinomycetota</taxon>
        <taxon>Actinomycetes</taxon>
        <taxon>Kitasatosporales</taxon>
        <taxon>Streptomycetaceae</taxon>
        <taxon>Streptomyces</taxon>
        <taxon>Streptomyces violaceusniger group</taxon>
    </lineage>
</organism>
<protein>
    <submittedName>
        <fullName evidence="1">Uncharacterized protein</fullName>
    </submittedName>
</protein>
<dbReference type="RefSeq" id="WP_198274747.1">
    <property type="nucleotide sequence ID" value="NZ_BAAAIF010000026.1"/>
</dbReference>
<dbReference type="Pfam" id="PF19465">
    <property type="entry name" value="DUF6002"/>
    <property type="match status" value="1"/>
</dbReference>
<keyword evidence="2" id="KW-1185">Reference proteome</keyword>
<dbReference type="Proteomes" id="UP000638849">
    <property type="component" value="Unassembled WGS sequence"/>
</dbReference>
<gene>
    <name evidence="1" type="ORF">JBF12_00045</name>
</gene>
<name>A0ABS0R392_9ACTN</name>
<evidence type="ECO:0000313" key="1">
    <source>
        <dbReference type="EMBL" id="MBI0311454.1"/>
    </source>
</evidence>
<dbReference type="EMBL" id="JAEEAQ010000001">
    <property type="protein sequence ID" value="MBI0311454.1"/>
    <property type="molecule type" value="Genomic_DNA"/>
</dbReference>
<reference evidence="1 2" key="1">
    <citation type="submission" date="2020-12" db="EMBL/GenBank/DDBJ databases">
        <authorList>
            <person name="Kusuma A.B."/>
            <person name="Nouioui I."/>
            <person name="Goodfellow M."/>
        </authorList>
    </citation>
    <scope>NUCLEOTIDE SEQUENCE [LARGE SCALE GENOMIC DNA]</scope>
    <source>
        <strain evidence="1 2">DSM 41764</strain>
    </source>
</reference>
<evidence type="ECO:0000313" key="2">
    <source>
        <dbReference type="Proteomes" id="UP000638849"/>
    </source>
</evidence>
<dbReference type="InterPro" id="IPR046044">
    <property type="entry name" value="DUF6002"/>
</dbReference>
<accession>A0ABS0R392</accession>
<sequence>MENALARYDEQVRGAFAEMQRNSSAVGGNDVGRHLPAPGPALSAYLAASDIAVADLGEYHGRRLRLLDLMRNPRTRTTKTFPSLLIVARAAEHVRRTGERVMIVTPSSGNKATALRDAVLTAHRTGLATPDEVSIMVVVPAASWGKMWASPLDEDDAARHANPVAVYPGADTDRVKALARSMVDRCAADLREKHGVRLWYTLDLANYRVADTVRALVEHDHLPAAEARLHVHAVSSAFGLLGHDLGVRRLAAAGHTPTPPRYLLVQHLDTADMVLSLRFGSTAREAMPTYRFDARTGHYHQDDDPRFPAVTASVTERLDPTFYTRNPTTSPEMNALIGKQGGDGIVVSRYECLHRYPALREMLAPTGYMLPAEPADLREWSLVMALTGILNAIDRDLVHEPDVLVHGSGSYGVADFTPIPPEHVHTAADVDDLATIVYAALEREAVR</sequence>
<comment type="caution">
    <text evidence="1">The sequence shown here is derived from an EMBL/GenBank/DDBJ whole genome shotgun (WGS) entry which is preliminary data.</text>
</comment>